<dbReference type="InParanoid" id="C5L238"/>
<reference evidence="2 3" key="1">
    <citation type="submission" date="2008-07" db="EMBL/GenBank/DDBJ databases">
        <authorList>
            <person name="El-Sayed N."/>
            <person name="Caler E."/>
            <person name="Inman J."/>
            <person name="Amedeo P."/>
            <person name="Hass B."/>
            <person name="Wortman J."/>
        </authorList>
    </citation>
    <scope>NUCLEOTIDE SEQUENCE [LARGE SCALE GENOMIC DNA]</scope>
    <source>
        <strain evidence="3">ATCC 50983 / TXsc</strain>
    </source>
</reference>
<name>C5L238_PERM5</name>
<dbReference type="Proteomes" id="UP000007800">
    <property type="component" value="Unassembled WGS sequence"/>
</dbReference>
<evidence type="ECO:0000313" key="3">
    <source>
        <dbReference type="Proteomes" id="UP000007800"/>
    </source>
</evidence>
<evidence type="ECO:0000313" key="2">
    <source>
        <dbReference type="EMBL" id="EER09231.1"/>
    </source>
</evidence>
<feature type="region of interest" description="Disordered" evidence="1">
    <location>
        <begin position="124"/>
        <end position="146"/>
    </location>
</feature>
<protein>
    <submittedName>
        <fullName evidence="2">Uncharacterized protein</fullName>
    </submittedName>
</protein>
<accession>C5L238</accession>
<keyword evidence="3" id="KW-1185">Reference proteome</keyword>
<feature type="compositionally biased region" description="Acidic residues" evidence="1">
    <location>
        <begin position="133"/>
        <end position="146"/>
    </location>
</feature>
<dbReference type="RefSeq" id="XP_002777415.1">
    <property type="nucleotide sequence ID" value="XM_002777369.1"/>
</dbReference>
<dbReference type="EMBL" id="GG678492">
    <property type="protein sequence ID" value="EER09231.1"/>
    <property type="molecule type" value="Genomic_DNA"/>
</dbReference>
<sequence length="264" mass="29669">MEDTTSADVWSRIDNTAEWPHFIIGELINLALNCINVDLNKRPPFSQITQVLDKILEIEDWTNAETTRLIINQPNTINNIKNDLDHLSPSTIGSDNVVVAAHFGPNWDTLVLEDRHHQESALQGHYHDGEHNDQDDDEEEDSDDDDSPLLLIAAESVIECIKDTNAHGLCINNFAYCYWGISILKLDYTIIATTEIAIQILLLRDLFYLASFTTGFKGTFLAIVGIIDRLGDPVLNELEQSESDDDNDDDDEIGLIMAYGKVIQ</sequence>
<dbReference type="OrthoDB" id="3256376at2759"/>
<organism evidence="3">
    <name type="scientific">Perkinsus marinus (strain ATCC 50983 / TXsc)</name>
    <dbReference type="NCBI Taxonomy" id="423536"/>
    <lineage>
        <taxon>Eukaryota</taxon>
        <taxon>Sar</taxon>
        <taxon>Alveolata</taxon>
        <taxon>Perkinsozoa</taxon>
        <taxon>Perkinsea</taxon>
        <taxon>Perkinsida</taxon>
        <taxon>Perkinsidae</taxon>
        <taxon>Perkinsus</taxon>
    </lineage>
</organism>
<proteinExistence type="predicted"/>
<dbReference type="GeneID" id="9065495"/>
<gene>
    <name evidence="2" type="ORF">Pmar_PMAR009728</name>
</gene>
<evidence type="ECO:0000256" key="1">
    <source>
        <dbReference type="SAM" id="MobiDB-lite"/>
    </source>
</evidence>
<dbReference type="AlphaFoldDB" id="C5L238"/>